<sequence length="661" mass="73016">MTLGLFKEIFIIFIISMFVLYFCSRMKIPAIVGYLFTGALLGPYGLRLVHATHEVEYLAEVGVVLLLFTIGIEFSFKKLLQIRKALVLGGFTQVLLSIAAVTFIEHKLGFTVKQSIFIGFLVSLSSTAIVLKYLQEKAEIDSIYGQTSLAILIFQDIVIVPMILITPLLSERMGVSSAGDFSVGLLLLKIVAIVFLIIAATKFIVPQILYHVAKTRNQDLFLLTVIVICASVAVLTFKAGLSLALGAFLAGLIISESEYSHQALGYVLPFKSIFTSFFFVSIGMLLNTSFILSMPWTIAALTIGVIVVKTAAAFIGGVLLKVPTGSAMLAGFALSQIGEFSFVLSKTGVENSIINDHTYQMFLSVAVLTMILTPAIIYCVHVILKHLVKLKYLQAVPGDAAQDGDSGDAGEFCSIKDQLIIIGYGINGKNLARAAKASKIPYVISDVNPETVRREKSNGEPIIYGDATYESVLEHLNIKCAKIIVIAVPDRIAVRRIVELSRKMNHEIYIIARTRFYSEVEEIKKLGADEVIPEEFETSIEIFTRVMQKYLIPRNEIEDFISSIRKGSYEMLRTPNNSPKITDMEFKMPDIRITTFRVESHNHFANKTLTEIDLRKKYGLTLVGISRAGGNIINPSGEERILENDVLVFIGDSKMLDKANS</sequence>
<name>A0A1F7WUP2_9BACT</name>
<accession>A0A1F7WUP2</accession>
<evidence type="ECO:0000313" key="10">
    <source>
        <dbReference type="EMBL" id="OGM06347.1"/>
    </source>
</evidence>
<dbReference type="SUPFAM" id="SSF51735">
    <property type="entry name" value="NAD(P)-binding Rossmann-fold domains"/>
    <property type="match status" value="1"/>
</dbReference>
<comment type="similarity">
    <text evidence="2">Belongs to the monovalent cation:proton antiporter 2 (CPA2) transporter (TC 2.A.37) family.</text>
</comment>
<feature type="transmembrane region" description="Helical" evidence="7">
    <location>
        <begin position="6"/>
        <end position="24"/>
    </location>
</feature>
<evidence type="ECO:0000259" key="9">
    <source>
        <dbReference type="PROSITE" id="PS51202"/>
    </source>
</evidence>
<dbReference type="Gene3D" id="3.30.70.1450">
    <property type="entry name" value="Regulator of K+ conductance, C-terminal domain"/>
    <property type="match status" value="1"/>
</dbReference>
<feature type="transmembrane region" description="Helical" evidence="7">
    <location>
        <begin position="57"/>
        <end position="76"/>
    </location>
</feature>
<keyword evidence="6 7" id="KW-0472">Membrane</keyword>
<dbReference type="PANTHER" id="PTHR42751">
    <property type="entry name" value="SODIUM/HYDROGEN EXCHANGER FAMILY/TRKA DOMAIN PROTEIN"/>
    <property type="match status" value="1"/>
</dbReference>
<dbReference type="Gene3D" id="3.40.50.720">
    <property type="entry name" value="NAD(P)-binding Rossmann-like Domain"/>
    <property type="match status" value="1"/>
</dbReference>
<dbReference type="Proteomes" id="UP000178735">
    <property type="component" value="Unassembled WGS sequence"/>
</dbReference>
<dbReference type="GO" id="GO:1902600">
    <property type="term" value="P:proton transmembrane transport"/>
    <property type="evidence" value="ECO:0007669"/>
    <property type="project" value="InterPro"/>
</dbReference>
<dbReference type="Pfam" id="PF02254">
    <property type="entry name" value="TrkA_N"/>
    <property type="match status" value="1"/>
</dbReference>
<dbReference type="InterPro" id="IPR006153">
    <property type="entry name" value="Cation/H_exchanger_TM"/>
</dbReference>
<feature type="transmembrane region" description="Helical" evidence="7">
    <location>
        <begin position="298"/>
        <end position="320"/>
    </location>
</feature>
<keyword evidence="4 7" id="KW-0812">Transmembrane</keyword>
<evidence type="ECO:0000256" key="4">
    <source>
        <dbReference type="ARBA" id="ARBA00022692"/>
    </source>
</evidence>
<dbReference type="InterPro" id="IPR036291">
    <property type="entry name" value="NAD(P)-bd_dom_sf"/>
</dbReference>
<dbReference type="GO" id="GO:0015297">
    <property type="term" value="F:antiporter activity"/>
    <property type="evidence" value="ECO:0007669"/>
    <property type="project" value="InterPro"/>
</dbReference>
<dbReference type="PROSITE" id="PS51201">
    <property type="entry name" value="RCK_N"/>
    <property type="match status" value="1"/>
</dbReference>
<proteinExistence type="inferred from homology"/>
<comment type="subcellular location">
    <subcellularLocation>
        <location evidence="1">Membrane</location>
        <topology evidence="1">Multi-pass membrane protein</topology>
    </subcellularLocation>
</comment>
<evidence type="ECO:0000256" key="3">
    <source>
        <dbReference type="ARBA" id="ARBA00022448"/>
    </source>
</evidence>
<feature type="transmembrane region" description="Helical" evidence="7">
    <location>
        <begin position="221"/>
        <end position="254"/>
    </location>
</feature>
<dbReference type="SUPFAM" id="SSF116726">
    <property type="entry name" value="TrkA C-terminal domain-like"/>
    <property type="match status" value="1"/>
</dbReference>
<dbReference type="Gene3D" id="1.20.1530.20">
    <property type="match status" value="1"/>
</dbReference>
<comment type="caution">
    <text evidence="10">The sequence shown here is derived from an EMBL/GenBank/DDBJ whole genome shotgun (WGS) entry which is preliminary data.</text>
</comment>
<dbReference type="GO" id="GO:0006813">
    <property type="term" value="P:potassium ion transport"/>
    <property type="evidence" value="ECO:0007669"/>
    <property type="project" value="InterPro"/>
</dbReference>
<keyword evidence="3" id="KW-0813">Transport</keyword>
<feature type="transmembrane region" description="Helical" evidence="7">
    <location>
        <begin position="181"/>
        <end position="200"/>
    </location>
</feature>
<reference evidence="10 11" key="1">
    <citation type="journal article" date="2016" name="Nat. Commun.">
        <title>Thousands of microbial genomes shed light on interconnected biogeochemical processes in an aquifer system.</title>
        <authorList>
            <person name="Anantharaman K."/>
            <person name="Brown C.T."/>
            <person name="Hug L.A."/>
            <person name="Sharon I."/>
            <person name="Castelle C.J."/>
            <person name="Probst A.J."/>
            <person name="Thomas B.C."/>
            <person name="Singh A."/>
            <person name="Wilkins M.J."/>
            <person name="Karaoz U."/>
            <person name="Brodie E.L."/>
            <person name="Williams K.H."/>
            <person name="Hubbard S.S."/>
            <person name="Banfield J.F."/>
        </authorList>
    </citation>
    <scope>NUCLEOTIDE SEQUENCE [LARGE SCALE GENOMIC DNA]</scope>
</reference>
<dbReference type="EMBL" id="MGFH01000067">
    <property type="protein sequence ID" value="OGM06347.1"/>
    <property type="molecule type" value="Genomic_DNA"/>
</dbReference>
<evidence type="ECO:0000256" key="2">
    <source>
        <dbReference type="ARBA" id="ARBA00005551"/>
    </source>
</evidence>
<evidence type="ECO:0000313" key="11">
    <source>
        <dbReference type="Proteomes" id="UP000178735"/>
    </source>
</evidence>
<feature type="domain" description="RCK N-terminal" evidence="8">
    <location>
        <begin position="416"/>
        <end position="533"/>
    </location>
</feature>
<dbReference type="STRING" id="1817813.A2008_01935"/>
<dbReference type="GO" id="GO:0016020">
    <property type="term" value="C:membrane"/>
    <property type="evidence" value="ECO:0007669"/>
    <property type="project" value="UniProtKB-SubCell"/>
</dbReference>
<feature type="transmembrane region" description="Helical" evidence="7">
    <location>
        <begin position="266"/>
        <end position="286"/>
    </location>
</feature>
<feature type="transmembrane region" description="Helical" evidence="7">
    <location>
        <begin position="116"/>
        <end position="135"/>
    </location>
</feature>
<dbReference type="AlphaFoldDB" id="A0A1F7WUP2"/>
<dbReference type="Pfam" id="PF02080">
    <property type="entry name" value="TrkA_C"/>
    <property type="match status" value="1"/>
</dbReference>
<keyword evidence="5 7" id="KW-1133">Transmembrane helix</keyword>
<evidence type="ECO:0000256" key="6">
    <source>
        <dbReference type="ARBA" id="ARBA00023136"/>
    </source>
</evidence>
<feature type="transmembrane region" description="Helical" evidence="7">
    <location>
        <begin position="31"/>
        <end position="51"/>
    </location>
</feature>
<evidence type="ECO:0000256" key="7">
    <source>
        <dbReference type="SAM" id="Phobius"/>
    </source>
</evidence>
<evidence type="ECO:0000259" key="8">
    <source>
        <dbReference type="PROSITE" id="PS51201"/>
    </source>
</evidence>
<feature type="transmembrane region" description="Helical" evidence="7">
    <location>
        <begin position="147"/>
        <end position="169"/>
    </location>
</feature>
<dbReference type="InterPro" id="IPR003148">
    <property type="entry name" value="RCK_N"/>
</dbReference>
<organism evidence="10 11">
    <name type="scientific">Candidatus Wallbacteria bacterium GWC2_49_35</name>
    <dbReference type="NCBI Taxonomy" id="1817813"/>
    <lineage>
        <taxon>Bacteria</taxon>
        <taxon>Candidatus Walliibacteriota</taxon>
    </lineage>
</organism>
<dbReference type="GO" id="GO:0008324">
    <property type="term" value="F:monoatomic cation transmembrane transporter activity"/>
    <property type="evidence" value="ECO:0007669"/>
    <property type="project" value="InterPro"/>
</dbReference>
<dbReference type="PROSITE" id="PS51202">
    <property type="entry name" value="RCK_C"/>
    <property type="match status" value="1"/>
</dbReference>
<dbReference type="InterPro" id="IPR036721">
    <property type="entry name" value="RCK_C_sf"/>
</dbReference>
<dbReference type="PANTHER" id="PTHR42751:SF3">
    <property type="entry name" value="SODIUM_GLUTAMATE SYMPORTER"/>
    <property type="match status" value="1"/>
</dbReference>
<protein>
    <recommendedName>
        <fullName evidence="12">Potassium transporter KefB</fullName>
    </recommendedName>
</protein>
<dbReference type="Pfam" id="PF00999">
    <property type="entry name" value="Na_H_Exchanger"/>
    <property type="match status" value="1"/>
</dbReference>
<dbReference type="InterPro" id="IPR038770">
    <property type="entry name" value="Na+/solute_symporter_sf"/>
</dbReference>
<gene>
    <name evidence="10" type="ORF">A2008_01935</name>
</gene>
<evidence type="ECO:0000256" key="1">
    <source>
        <dbReference type="ARBA" id="ARBA00004141"/>
    </source>
</evidence>
<evidence type="ECO:0008006" key="12">
    <source>
        <dbReference type="Google" id="ProtNLM"/>
    </source>
</evidence>
<feature type="transmembrane region" description="Helical" evidence="7">
    <location>
        <begin position="361"/>
        <end position="384"/>
    </location>
</feature>
<feature type="transmembrane region" description="Helical" evidence="7">
    <location>
        <begin position="85"/>
        <end position="104"/>
    </location>
</feature>
<dbReference type="InterPro" id="IPR006037">
    <property type="entry name" value="RCK_C"/>
</dbReference>
<feature type="domain" description="RCK C-terminal" evidence="9">
    <location>
        <begin position="581"/>
        <end position="661"/>
    </location>
</feature>
<evidence type="ECO:0000256" key="5">
    <source>
        <dbReference type="ARBA" id="ARBA00022989"/>
    </source>
</evidence>